<protein>
    <submittedName>
        <fullName evidence="2">Uncharacterized protein</fullName>
    </submittedName>
</protein>
<sequence>MCKTRGRNHQERKVLTLEYRIEVDIKKLTTILNHEPPDQKQAVETREDGEVFHDMDAIETDLALTNRSNERSNSDDEITRRNINSEYQGPGNIEITSVRQNIILYNNLSPRNNQNPGRSVALDYNMTEESKDGQEDSASKYFQ</sequence>
<feature type="compositionally biased region" description="Basic and acidic residues" evidence="1">
    <location>
        <begin position="68"/>
        <end position="80"/>
    </location>
</feature>
<gene>
    <name evidence="2" type="ORF">K7X08_006545</name>
</gene>
<feature type="region of interest" description="Disordered" evidence="1">
    <location>
        <begin position="66"/>
        <end position="91"/>
    </location>
</feature>
<keyword evidence="3" id="KW-1185">Reference proteome</keyword>
<reference evidence="3" key="1">
    <citation type="journal article" date="2023" name="Proc. Natl. Acad. Sci. U.S.A.">
        <title>Genomic and structural basis for evolution of tropane alkaloid biosynthesis.</title>
        <authorList>
            <person name="Wanga Y.-J."/>
            <person name="Taina T."/>
            <person name="Yua J.-Y."/>
            <person name="Lia J."/>
            <person name="Xua B."/>
            <person name="Chenc J."/>
            <person name="D'Auriad J.C."/>
            <person name="Huanga J.-P."/>
            <person name="Huanga S.-X."/>
        </authorList>
    </citation>
    <scope>NUCLEOTIDE SEQUENCE [LARGE SCALE GENOMIC DNA]</scope>
    <source>
        <strain evidence="3">cv. KIB-2019</strain>
    </source>
</reference>
<accession>A0A9Q1RS31</accession>
<organism evidence="2 3">
    <name type="scientific">Anisodus acutangulus</name>
    <dbReference type="NCBI Taxonomy" id="402998"/>
    <lineage>
        <taxon>Eukaryota</taxon>
        <taxon>Viridiplantae</taxon>
        <taxon>Streptophyta</taxon>
        <taxon>Embryophyta</taxon>
        <taxon>Tracheophyta</taxon>
        <taxon>Spermatophyta</taxon>
        <taxon>Magnoliopsida</taxon>
        <taxon>eudicotyledons</taxon>
        <taxon>Gunneridae</taxon>
        <taxon>Pentapetalae</taxon>
        <taxon>asterids</taxon>
        <taxon>lamiids</taxon>
        <taxon>Solanales</taxon>
        <taxon>Solanaceae</taxon>
        <taxon>Solanoideae</taxon>
        <taxon>Hyoscyameae</taxon>
        <taxon>Anisodus</taxon>
    </lineage>
</organism>
<dbReference type="Proteomes" id="UP001152561">
    <property type="component" value="Unassembled WGS sequence"/>
</dbReference>
<evidence type="ECO:0000313" key="3">
    <source>
        <dbReference type="Proteomes" id="UP001152561"/>
    </source>
</evidence>
<comment type="caution">
    <text evidence="2">The sequence shown here is derived from an EMBL/GenBank/DDBJ whole genome shotgun (WGS) entry which is preliminary data.</text>
</comment>
<evidence type="ECO:0000313" key="2">
    <source>
        <dbReference type="EMBL" id="KAJ8569968.1"/>
    </source>
</evidence>
<dbReference type="OrthoDB" id="10502788at2759"/>
<evidence type="ECO:0000256" key="1">
    <source>
        <dbReference type="SAM" id="MobiDB-lite"/>
    </source>
</evidence>
<dbReference type="EMBL" id="JAJAGQ010000002">
    <property type="protein sequence ID" value="KAJ8569968.1"/>
    <property type="molecule type" value="Genomic_DNA"/>
</dbReference>
<name>A0A9Q1RS31_9SOLA</name>
<dbReference type="AlphaFoldDB" id="A0A9Q1RS31"/>
<proteinExistence type="predicted"/>